<dbReference type="RefSeq" id="XP_004185843.1">
    <property type="nucleotide sequence ID" value="XM_004185795.1"/>
</dbReference>
<sequence length="429" mass="48797">MKPKNQKPIFVTDLTATQRVGTTPAQRANNISKDLRLPTQKTAVVTQPKETSTWIQDNKKEDDADSIDWSFLDKEPETITKMETENTPIVIDTIVVKDDVDVHKISSVETDIKKKNSELTKSFSTIPTQLKTPEKPLPQTTPQKIEKEETVIQMTDVDVESVMSECCRMTHTHGVLTCKNLFPIVKKSLKVSNVNCLSTVEQLGDCHLWRFEALKEVGAVDAHGKSTESHEWEKDGESVIQLLMTLTKSPKNRIAAIQLLEEIFSGYPMYLHRMYQDVINTEITVEKDVLMRMIDMHTVMPLDFKQQQKALDDIVKSFCERKFIDRDVGNEVDAIHTMSCVVMEGAETTFTVVTRMAGDITKSAMNKILLIDDERSVVLLLEVIFNFQRTEQVVLSSSQQIELEQIMLKLEEKYGTEGPFGVFKLCYEV</sequence>
<dbReference type="AlphaFoldDB" id="A0A0A1TYA1"/>
<gene>
    <name evidence="1" type="ORF">EIN_034080</name>
</gene>
<dbReference type="EMBL" id="KB206969">
    <property type="protein sequence ID" value="ELP86497.1"/>
    <property type="molecule type" value="Genomic_DNA"/>
</dbReference>
<evidence type="ECO:0000313" key="2">
    <source>
        <dbReference type="Proteomes" id="UP000014680"/>
    </source>
</evidence>
<dbReference type="GeneID" id="14885493"/>
<proteinExistence type="predicted"/>
<keyword evidence="2" id="KW-1185">Reference proteome</keyword>
<dbReference type="Proteomes" id="UP000014680">
    <property type="component" value="Unassembled WGS sequence"/>
</dbReference>
<dbReference type="VEuPathDB" id="AmoebaDB:EIN_034080"/>
<protein>
    <submittedName>
        <fullName evidence="1">Uncharacterized protein</fullName>
    </submittedName>
</protein>
<accession>A0A0A1TYA1</accession>
<dbReference type="OMA" id="STESHEW"/>
<evidence type="ECO:0000313" key="1">
    <source>
        <dbReference type="EMBL" id="ELP86497.1"/>
    </source>
</evidence>
<name>A0A0A1TYA1_ENTIV</name>
<dbReference type="KEGG" id="eiv:EIN_034080"/>
<reference evidence="1 2" key="1">
    <citation type="submission" date="2012-10" db="EMBL/GenBank/DDBJ databases">
        <authorList>
            <person name="Zafar N."/>
            <person name="Inman J."/>
            <person name="Hall N."/>
            <person name="Lorenzi H."/>
            <person name="Caler E."/>
        </authorList>
    </citation>
    <scope>NUCLEOTIDE SEQUENCE [LARGE SCALE GENOMIC DNA]</scope>
    <source>
        <strain evidence="1 2">IP1</strain>
    </source>
</reference>
<organism evidence="1 2">
    <name type="scientific">Entamoeba invadens IP1</name>
    <dbReference type="NCBI Taxonomy" id="370355"/>
    <lineage>
        <taxon>Eukaryota</taxon>
        <taxon>Amoebozoa</taxon>
        <taxon>Evosea</taxon>
        <taxon>Archamoebae</taxon>
        <taxon>Mastigamoebida</taxon>
        <taxon>Entamoebidae</taxon>
        <taxon>Entamoeba</taxon>
    </lineage>
</organism>